<dbReference type="InterPro" id="IPR002893">
    <property type="entry name" value="Znf_MYND"/>
</dbReference>
<dbReference type="GO" id="GO:0000978">
    <property type="term" value="F:RNA polymerase II cis-regulatory region sequence-specific DNA binding"/>
    <property type="evidence" value="ECO:0007669"/>
    <property type="project" value="TreeGrafter"/>
</dbReference>
<dbReference type="InterPro" id="IPR013087">
    <property type="entry name" value="Znf_C2H2_type"/>
</dbReference>
<keyword evidence="2" id="KW-0677">Repeat</keyword>
<name>A0A0L0G0L1_9EUKA</name>
<feature type="domain" description="C2H2-type" evidence="9">
    <location>
        <begin position="405"/>
        <end position="434"/>
    </location>
</feature>
<dbReference type="Pfam" id="PF00096">
    <property type="entry name" value="zf-C2H2"/>
    <property type="match status" value="3"/>
</dbReference>
<dbReference type="STRING" id="667725.A0A0L0G0L1"/>
<evidence type="ECO:0000313" key="12">
    <source>
        <dbReference type="Proteomes" id="UP000054560"/>
    </source>
</evidence>
<evidence type="ECO:0000256" key="7">
    <source>
        <dbReference type="PROSITE-ProRule" id="PRU00134"/>
    </source>
</evidence>
<dbReference type="Gene3D" id="3.30.160.60">
    <property type="entry name" value="Classic Zinc Finger"/>
    <property type="match status" value="5"/>
</dbReference>
<dbReference type="PROSITE" id="PS50157">
    <property type="entry name" value="ZINC_FINGER_C2H2_2"/>
    <property type="match status" value="5"/>
</dbReference>
<reference evidence="11 12" key="1">
    <citation type="submission" date="2011-02" db="EMBL/GenBank/DDBJ databases">
        <title>The Genome Sequence of Sphaeroforma arctica JP610.</title>
        <authorList>
            <consortium name="The Broad Institute Genome Sequencing Platform"/>
            <person name="Russ C."/>
            <person name="Cuomo C."/>
            <person name="Young S.K."/>
            <person name="Zeng Q."/>
            <person name="Gargeya S."/>
            <person name="Alvarado L."/>
            <person name="Berlin A."/>
            <person name="Chapman S.B."/>
            <person name="Chen Z."/>
            <person name="Freedman E."/>
            <person name="Gellesch M."/>
            <person name="Goldberg J."/>
            <person name="Griggs A."/>
            <person name="Gujja S."/>
            <person name="Heilman E."/>
            <person name="Heiman D."/>
            <person name="Howarth C."/>
            <person name="Mehta T."/>
            <person name="Neiman D."/>
            <person name="Pearson M."/>
            <person name="Roberts A."/>
            <person name="Saif S."/>
            <person name="Shea T."/>
            <person name="Shenoy N."/>
            <person name="Sisk P."/>
            <person name="Stolte C."/>
            <person name="Sykes S."/>
            <person name="White J."/>
            <person name="Yandava C."/>
            <person name="Burger G."/>
            <person name="Gray M.W."/>
            <person name="Holland P.W.H."/>
            <person name="King N."/>
            <person name="Lang F.B.F."/>
            <person name="Roger A.J."/>
            <person name="Ruiz-Trillo I."/>
            <person name="Haas B."/>
            <person name="Nusbaum C."/>
            <person name="Birren B."/>
        </authorList>
    </citation>
    <scope>NUCLEOTIDE SEQUENCE [LARGE SCALE GENOMIC DNA]</scope>
    <source>
        <strain evidence="11 12">JP610</strain>
    </source>
</reference>
<dbReference type="EMBL" id="KQ241907">
    <property type="protein sequence ID" value="KNC82642.1"/>
    <property type="molecule type" value="Genomic_DNA"/>
</dbReference>
<dbReference type="GO" id="GO:0008270">
    <property type="term" value="F:zinc ion binding"/>
    <property type="evidence" value="ECO:0007669"/>
    <property type="project" value="UniProtKB-KW"/>
</dbReference>
<keyword evidence="3 7" id="KW-0863">Zinc-finger</keyword>
<dbReference type="SUPFAM" id="SSF57667">
    <property type="entry name" value="beta-beta-alpha zinc fingers"/>
    <property type="match status" value="3"/>
</dbReference>
<feature type="domain" description="C2H2-type" evidence="9">
    <location>
        <begin position="345"/>
        <end position="374"/>
    </location>
</feature>
<dbReference type="GO" id="GO:0000785">
    <property type="term" value="C:chromatin"/>
    <property type="evidence" value="ECO:0007669"/>
    <property type="project" value="TreeGrafter"/>
</dbReference>
<evidence type="ECO:0000313" key="11">
    <source>
        <dbReference type="EMBL" id="KNC82642.1"/>
    </source>
</evidence>
<dbReference type="GeneID" id="25905586"/>
<keyword evidence="12" id="KW-1185">Reference proteome</keyword>
<dbReference type="AlphaFoldDB" id="A0A0L0G0L1"/>
<dbReference type="SMART" id="SM00355">
    <property type="entry name" value="ZnF_C2H2"/>
    <property type="match status" value="5"/>
</dbReference>
<dbReference type="RefSeq" id="XP_014156544.1">
    <property type="nucleotide sequence ID" value="XM_014301069.1"/>
</dbReference>
<feature type="domain" description="MYND-type" evidence="10">
    <location>
        <begin position="15"/>
        <end position="52"/>
    </location>
</feature>
<dbReference type="GO" id="GO:0005667">
    <property type="term" value="C:transcription regulator complex"/>
    <property type="evidence" value="ECO:0007669"/>
    <property type="project" value="TreeGrafter"/>
</dbReference>
<feature type="domain" description="C2H2-type" evidence="9">
    <location>
        <begin position="315"/>
        <end position="344"/>
    </location>
</feature>
<feature type="compositionally biased region" description="Polar residues" evidence="8">
    <location>
        <begin position="244"/>
        <end position="257"/>
    </location>
</feature>
<evidence type="ECO:0000256" key="8">
    <source>
        <dbReference type="SAM" id="MobiDB-lite"/>
    </source>
</evidence>
<protein>
    <submittedName>
        <fullName evidence="11">Uncharacterized protein</fullName>
    </submittedName>
</protein>
<feature type="domain" description="C2H2-type" evidence="9">
    <location>
        <begin position="285"/>
        <end position="314"/>
    </location>
</feature>
<evidence type="ECO:0000256" key="6">
    <source>
        <dbReference type="ARBA" id="ARBA00023163"/>
    </source>
</evidence>
<organism evidence="11 12">
    <name type="scientific">Sphaeroforma arctica JP610</name>
    <dbReference type="NCBI Taxonomy" id="667725"/>
    <lineage>
        <taxon>Eukaryota</taxon>
        <taxon>Ichthyosporea</taxon>
        <taxon>Ichthyophonida</taxon>
        <taxon>Sphaeroforma</taxon>
    </lineage>
</organism>
<accession>A0A0L0G0L1</accession>
<feature type="compositionally biased region" description="Polar residues" evidence="8">
    <location>
        <begin position="266"/>
        <end position="282"/>
    </location>
</feature>
<dbReference type="Proteomes" id="UP000054560">
    <property type="component" value="Unassembled WGS sequence"/>
</dbReference>
<keyword evidence="1" id="KW-0479">Metal-binding</keyword>
<evidence type="ECO:0000256" key="1">
    <source>
        <dbReference type="ARBA" id="ARBA00022723"/>
    </source>
</evidence>
<evidence type="ECO:0000256" key="3">
    <source>
        <dbReference type="ARBA" id="ARBA00022771"/>
    </source>
</evidence>
<proteinExistence type="predicted"/>
<keyword evidence="5" id="KW-0805">Transcription regulation</keyword>
<evidence type="ECO:0000259" key="10">
    <source>
        <dbReference type="PROSITE" id="PS50865"/>
    </source>
</evidence>
<dbReference type="PROSITE" id="PS00028">
    <property type="entry name" value="ZINC_FINGER_C2H2_1"/>
    <property type="match status" value="5"/>
</dbReference>
<evidence type="ECO:0000259" key="9">
    <source>
        <dbReference type="PROSITE" id="PS50157"/>
    </source>
</evidence>
<evidence type="ECO:0000256" key="2">
    <source>
        <dbReference type="ARBA" id="ARBA00022737"/>
    </source>
</evidence>
<feature type="region of interest" description="Disordered" evidence="8">
    <location>
        <begin position="179"/>
        <end position="286"/>
    </location>
</feature>
<evidence type="ECO:0000256" key="4">
    <source>
        <dbReference type="ARBA" id="ARBA00022833"/>
    </source>
</evidence>
<dbReference type="FunFam" id="3.30.160.60:FF:000032">
    <property type="entry name" value="Krueppel-like factor 4"/>
    <property type="match status" value="1"/>
</dbReference>
<dbReference type="PANTHER" id="PTHR14003:SF19">
    <property type="entry name" value="YY2 TRANSCRIPTION FACTOR"/>
    <property type="match status" value="1"/>
</dbReference>
<gene>
    <name evidence="11" type="ORF">SARC_05082</name>
</gene>
<sequence>MMNTLRHDKNQSSSCIVCQKPVRFICPCLRRHFCSLQCQNHDWNEGEHYANCDYEDSTQIADSHGPIGNRFKSSCNPITDQRMLNNSCSNREMHSSLANGCVRNRVEAYKWPKGGTTKTCSCTTNAAPPGVNNVYGIYGQIVLHASRGMAGSREVREVPQNNSKNPSYEQCCVDYRYGERPRQGNSPRKMLSPSRPQADVRGENFANSLPPGYGKVVDRLPTGYESESHTLPDSLPPGYERNSGWGSSNNDQSQTPSECEMHYSDSVVQSAQSESHSPSGTQKPRACTWKGCKKTFLRSDHYNRHLNTHTGYKPYHCTWQGCGKSFSQASNLSRHIKTHTNERPYACAWEGCDKRFSEGSNLARHYRLHSGQRPYPCMWKGCNKAFADRSYRTAHEKTHSRSEVFMCTIQGCNRTYSTKSYLRRHIKSHSSELSSLPAQ</sequence>
<dbReference type="GO" id="GO:0031519">
    <property type="term" value="C:PcG protein complex"/>
    <property type="evidence" value="ECO:0007669"/>
    <property type="project" value="TreeGrafter"/>
</dbReference>
<keyword evidence="6" id="KW-0804">Transcription</keyword>
<keyword evidence="4" id="KW-0862">Zinc</keyword>
<dbReference type="PROSITE" id="PS01360">
    <property type="entry name" value="ZF_MYND_1"/>
    <property type="match status" value="1"/>
</dbReference>
<dbReference type="OrthoDB" id="6077919at2759"/>
<dbReference type="PROSITE" id="PS50865">
    <property type="entry name" value="ZF_MYND_2"/>
    <property type="match status" value="1"/>
</dbReference>
<evidence type="ECO:0000256" key="5">
    <source>
        <dbReference type="ARBA" id="ARBA00023015"/>
    </source>
</evidence>
<feature type="domain" description="C2H2-type" evidence="9">
    <location>
        <begin position="375"/>
        <end position="404"/>
    </location>
</feature>
<dbReference type="GO" id="GO:0000981">
    <property type="term" value="F:DNA-binding transcription factor activity, RNA polymerase II-specific"/>
    <property type="evidence" value="ECO:0007669"/>
    <property type="project" value="TreeGrafter"/>
</dbReference>
<dbReference type="eggNOG" id="KOG1721">
    <property type="taxonomic scope" value="Eukaryota"/>
</dbReference>
<dbReference type="InterPro" id="IPR036236">
    <property type="entry name" value="Znf_C2H2_sf"/>
</dbReference>
<dbReference type="FunFam" id="3.30.160.60:FF:000125">
    <property type="entry name" value="Putative zinc finger protein 143"/>
    <property type="match status" value="1"/>
</dbReference>
<dbReference type="PANTHER" id="PTHR14003">
    <property type="entry name" value="TRANSCRIPTIONAL REPRESSOR PROTEIN YY"/>
    <property type="match status" value="1"/>
</dbReference>